<feature type="domain" description="Ig-like" evidence="2">
    <location>
        <begin position="29"/>
        <end position="114"/>
    </location>
</feature>
<dbReference type="PANTHER" id="PTHR46013:SF4">
    <property type="entry name" value="B-CELL RECEPTOR CD22-RELATED"/>
    <property type="match status" value="1"/>
</dbReference>
<dbReference type="InterPro" id="IPR003599">
    <property type="entry name" value="Ig_sub"/>
</dbReference>
<dbReference type="SUPFAM" id="SSF48726">
    <property type="entry name" value="Immunoglobulin"/>
    <property type="match status" value="3"/>
</dbReference>
<feature type="domain" description="Ig-like" evidence="2">
    <location>
        <begin position="231"/>
        <end position="323"/>
    </location>
</feature>
<dbReference type="InterPro" id="IPR007110">
    <property type="entry name" value="Ig-like_dom"/>
</dbReference>
<reference evidence="3" key="1">
    <citation type="journal article" date="2019" name="bioRxiv">
        <title>The Genome of the Zebra Mussel, Dreissena polymorpha: A Resource for Invasive Species Research.</title>
        <authorList>
            <person name="McCartney M.A."/>
            <person name="Auch B."/>
            <person name="Kono T."/>
            <person name="Mallez S."/>
            <person name="Zhang Y."/>
            <person name="Obille A."/>
            <person name="Becker A."/>
            <person name="Abrahante J.E."/>
            <person name="Garbe J."/>
            <person name="Badalamenti J.P."/>
            <person name="Herman A."/>
            <person name="Mangelson H."/>
            <person name="Liachko I."/>
            <person name="Sullivan S."/>
            <person name="Sone E.D."/>
            <person name="Koren S."/>
            <person name="Silverstein K.A.T."/>
            <person name="Beckman K.B."/>
            <person name="Gohl D.M."/>
        </authorList>
    </citation>
    <scope>NUCLEOTIDE SEQUENCE</scope>
    <source>
        <strain evidence="3">Duluth1</strain>
        <tissue evidence="3">Whole animal</tissue>
    </source>
</reference>
<dbReference type="AlphaFoldDB" id="A0A9D4LZW9"/>
<dbReference type="PANTHER" id="PTHR46013">
    <property type="entry name" value="VASCULAR CELL ADHESION MOLECULE 1"/>
    <property type="match status" value="1"/>
</dbReference>
<dbReference type="Pfam" id="PF13927">
    <property type="entry name" value="Ig_3"/>
    <property type="match status" value="2"/>
</dbReference>
<organism evidence="3 4">
    <name type="scientific">Dreissena polymorpha</name>
    <name type="common">Zebra mussel</name>
    <name type="synonym">Mytilus polymorpha</name>
    <dbReference type="NCBI Taxonomy" id="45954"/>
    <lineage>
        <taxon>Eukaryota</taxon>
        <taxon>Metazoa</taxon>
        <taxon>Spiralia</taxon>
        <taxon>Lophotrochozoa</taxon>
        <taxon>Mollusca</taxon>
        <taxon>Bivalvia</taxon>
        <taxon>Autobranchia</taxon>
        <taxon>Heteroconchia</taxon>
        <taxon>Euheterodonta</taxon>
        <taxon>Imparidentia</taxon>
        <taxon>Neoheterodontei</taxon>
        <taxon>Myida</taxon>
        <taxon>Dreissenoidea</taxon>
        <taxon>Dreissenidae</taxon>
        <taxon>Dreissena</taxon>
    </lineage>
</organism>
<dbReference type="Proteomes" id="UP000828390">
    <property type="component" value="Unassembled WGS sequence"/>
</dbReference>
<feature type="chain" id="PRO_5038846482" description="Ig-like domain-containing protein" evidence="1">
    <location>
        <begin position="20"/>
        <end position="361"/>
    </location>
</feature>
<dbReference type="InterPro" id="IPR036179">
    <property type="entry name" value="Ig-like_dom_sf"/>
</dbReference>
<evidence type="ECO:0000313" key="4">
    <source>
        <dbReference type="Proteomes" id="UP000828390"/>
    </source>
</evidence>
<feature type="signal peptide" evidence="1">
    <location>
        <begin position="1"/>
        <end position="19"/>
    </location>
</feature>
<dbReference type="InterPro" id="IPR013783">
    <property type="entry name" value="Ig-like_fold"/>
</dbReference>
<evidence type="ECO:0000313" key="3">
    <source>
        <dbReference type="EMBL" id="KAH3866763.1"/>
    </source>
</evidence>
<comment type="caution">
    <text evidence="3">The sequence shown here is derived from an EMBL/GenBank/DDBJ whole genome shotgun (WGS) entry which is preliminary data.</text>
</comment>
<dbReference type="SMART" id="SM00408">
    <property type="entry name" value="IGc2"/>
    <property type="match status" value="2"/>
</dbReference>
<reference evidence="3" key="2">
    <citation type="submission" date="2020-11" db="EMBL/GenBank/DDBJ databases">
        <authorList>
            <person name="McCartney M.A."/>
            <person name="Auch B."/>
            <person name="Kono T."/>
            <person name="Mallez S."/>
            <person name="Becker A."/>
            <person name="Gohl D.M."/>
            <person name="Silverstein K.A.T."/>
            <person name="Koren S."/>
            <person name="Bechman K.B."/>
            <person name="Herman A."/>
            <person name="Abrahante J.E."/>
            <person name="Garbe J."/>
        </authorList>
    </citation>
    <scope>NUCLEOTIDE SEQUENCE</scope>
    <source>
        <strain evidence="3">Duluth1</strain>
        <tissue evidence="3">Whole animal</tissue>
    </source>
</reference>
<dbReference type="SMART" id="SM00409">
    <property type="entry name" value="IG"/>
    <property type="match status" value="2"/>
</dbReference>
<dbReference type="EMBL" id="JAIWYP010000002">
    <property type="protein sequence ID" value="KAH3866763.1"/>
    <property type="molecule type" value="Genomic_DNA"/>
</dbReference>
<name>A0A9D4LZW9_DREPO</name>
<evidence type="ECO:0000259" key="2">
    <source>
        <dbReference type="PROSITE" id="PS50835"/>
    </source>
</evidence>
<dbReference type="PROSITE" id="PS50835">
    <property type="entry name" value="IG_LIKE"/>
    <property type="match status" value="2"/>
</dbReference>
<dbReference type="InterPro" id="IPR003598">
    <property type="entry name" value="Ig_sub2"/>
</dbReference>
<proteinExistence type="predicted"/>
<keyword evidence="4" id="KW-1185">Reference proteome</keyword>
<accession>A0A9D4LZW9</accession>
<evidence type="ECO:0000256" key="1">
    <source>
        <dbReference type="SAM" id="SignalP"/>
    </source>
</evidence>
<keyword evidence="1" id="KW-0732">Signal</keyword>
<gene>
    <name evidence="3" type="ORF">DPMN_029862</name>
</gene>
<protein>
    <recommendedName>
        <fullName evidence="2">Ig-like domain-containing protein</fullName>
    </recommendedName>
</protein>
<dbReference type="Gene3D" id="2.60.40.10">
    <property type="entry name" value="Immunoglobulins"/>
    <property type="match status" value="3"/>
</dbReference>
<sequence length="361" mass="40131">MRRSRSAVVIYFLVTFCKEFICQEQNVFPPTSFSEVPNGDMYQAEGSNKVLTCKTSSLPTPEYGWLKNDQYITNFSTTGYQFRFTNTKRNDTGYYRCEARNTLGALLSAPAVVTVAYMDDFENSSHIFNMSISSGQAIVLPMPPVKSVPFPKSISWTRNQIPLSVYDPRYQISIDGALVLLDQTTTDSNKIYHVTATNTHSAGLEMLGPQYHVTVTESGLTAVPASIVVGPKNVTVVQDVGDSIKLECICNARPLSSLIVRWFRMVNGVKTEVVDSIDFLLPVSEKNRTLTIKNYKPSHSGLYICEAMLLGDSKPVTANATLEVHGEYLCGVLRKLGIMHVRKVSSQISLCSLHRLIRDDT</sequence>